<dbReference type="KEGG" id="avs:AWM76_02605"/>
<dbReference type="AlphaFoldDB" id="A0AAU8U3L1"/>
<dbReference type="EMBL" id="CP014164">
    <property type="protein sequence ID" value="AMC00541.1"/>
    <property type="molecule type" value="Genomic_DNA"/>
</dbReference>
<evidence type="ECO:0000313" key="1">
    <source>
        <dbReference type="EMBL" id="AMC00541.1"/>
    </source>
</evidence>
<reference evidence="1 2" key="1">
    <citation type="journal article" date="2016" name="Genome Announc.">
        <title>Complete Genome Sequences of Aerococcus christensenii CCUG 28831T, Aerococcus sanguinicola CCUG 43001T, Aerococcus urinae CCUG 36881T, Aerococcus urinaeequi CCUG 28094T, Aerococcus urinaehominis CCUG 42038 BT, and Aerococcus viridans CCUG 4311T.</title>
        <authorList>
            <person name="Carkaci D."/>
            <person name="Dargis R."/>
            <person name="Nielsen X.C."/>
            <person name="Skovgaard O."/>
            <person name="Fuursted K."/>
            <person name="Christensen J.J."/>
        </authorList>
    </citation>
    <scope>NUCLEOTIDE SEQUENCE [LARGE SCALE GENOMIC DNA]</scope>
    <source>
        <strain evidence="1 2">CCUG4311</strain>
    </source>
</reference>
<reference evidence="2" key="2">
    <citation type="submission" date="2016-01" db="EMBL/GenBank/DDBJ databases">
        <title>Six Aerococcus type strain genome sequencing and assembly using PacBio and Illumina Hiseq.</title>
        <authorList>
            <person name="Carkaci D."/>
            <person name="Dargis R."/>
            <person name="Nielsen X.C."/>
            <person name="Skovgaard O."/>
            <person name="Fuursted K."/>
            <person name="Christensen J.J."/>
        </authorList>
    </citation>
    <scope>NUCLEOTIDE SEQUENCE [LARGE SCALE GENOMIC DNA]</scope>
    <source>
        <strain evidence="2">CCUG4311</strain>
    </source>
</reference>
<dbReference type="Proteomes" id="UP000066986">
    <property type="component" value="Chromosome"/>
</dbReference>
<organism evidence="1 2">
    <name type="scientific">Aerococcus viridans</name>
    <dbReference type="NCBI Taxonomy" id="1377"/>
    <lineage>
        <taxon>Bacteria</taxon>
        <taxon>Bacillati</taxon>
        <taxon>Bacillota</taxon>
        <taxon>Bacilli</taxon>
        <taxon>Lactobacillales</taxon>
        <taxon>Aerococcaceae</taxon>
        <taxon>Aerococcus</taxon>
    </lineage>
</organism>
<protein>
    <submittedName>
        <fullName evidence="1">Invasion protein expression up-regulator</fullName>
    </submittedName>
</protein>
<evidence type="ECO:0000313" key="2">
    <source>
        <dbReference type="Proteomes" id="UP000066986"/>
    </source>
</evidence>
<proteinExistence type="predicted"/>
<sequence length="47" mass="5065">MVLVGEFAQAFINQWISIKVITAKGNICMQKIKIGQTISVGLGPGFN</sequence>
<name>A0AAU8U3L1_9LACT</name>
<accession>A0AAU8U3L1</accession>
<gene>
    <name evidence="1" type="ORF">AWM76_02605</name>
</gene>